<dbReference type="AlphaFoldDB" id="A0A0F7ZJV3"/>
<dbReference type="Gene3D" id="1.10.510.10">
    <property type="entry name" value="Transferase(Phosphotransferase) domain 1"/>
    <property type="match status" value="1"/>
</dbReference>
<feature type="domain" description="Protein kinase" evidence="11">
    <location>
        <begin position="203"/>
        <end position="440"/>
    </location>
</feature>
<dbReference type="PANTHER" id="PTHR24361">
    <property type="entry name" value="MITOGEN-ACTIVATED KINASE KINASE KINASE"/>
    <property type="match status" value="1"/>
</dbReference>
<dbReference type="GO" id="GO:0005737">
    <property type="term" value="C:cytoplasm"/>
    <property type="evidence" value="ECO:0007669"/>
    <property type="project" value="TreeGrafter"/>
</dbReference>
<dbReference type="Pfam" id="PF00069">
    <property type="entry name" value="Pkinase"/>
    <property type="match status" value="1"/>
</dbReference>
<evidence type="ECO:0000259" key="11">
    <source>
        <dbReference type="PROSITE" id="PS50011"/>
    </source>
</evidence>
<evidence type="ECO:0000256" key="2">
    <source>
        <dbReference type="ARBA" id="ARBA00022527"/>
    </source>
</evidence>
<keyword evidence="2" id="KW-0723">Serine/threonine-protein kinase</keyword>
<dbReference type="PROSITE" id="PS00107">
    <property type="entry name" value="PROTEIN_KINASE_ATP"/>
    <property type="match status" value="1"/>
</dbReference>
<feature type="region of interest" description="Disordered" evidence="10">
    <location>
        <begin position="455"/>
        <end position="527"/>
    </location>
</feature>
<evidence type="ECO:0000256" key="7">
    <source>
        <dbReference type="ARBA" id="ARBA00047899"/>
    </source>
</evidence>
<comment type="catalytic activity">
    <reaction evidence="7">
        <text>L-threonyl-[protein] + ATP = O-phospho-L-threonyl-[protein] + ADP + H(+)</text>
        <dbReference type="Rhea" id="RHEA:46608"/>
        <dbReference type="Rhea" id="RHEA-COMP:11060"/>
        <dbReference type="Rhea" id="RHEA-COMP:11605"/>
        <dbReference type="ChEBI" id="CHEBI:15378"/>
        <dbReference type="ChEBI" id="CHEBI:30013"/>
        <dbReference type="ChEBI" id="CHEBI:30616"/>
        <dbReference type="ChEBI" id="CHEBI:61977"/>
        <dbReference type="ChEBI" id="CHEBI:456216"/>
        <dbReference type="EC" id="2.7.11.1"/>
    </reaction>
</comment>
<dbReference type="SMART" id="SM00220">
    <property type="entry name" value="S_TKc"/>
    <property type="match status" value="1"/>
</dbReference>
<dbReference type="InterPro" id="IPR053235">
    <property type="entry name" value="Ser_Thr_kinase"/>
</dbReference>
<name>A0A0F7ZJV3_9HYPO</name>
<dbReference type="EC" id="2.7.11.1" evidence="1"/>
<organism evidence="12 13">
    <name type="scientific">Hirsutella minnesotensis 3608</name>
    <dbReference type="NCBI Taxonomy" id="1043627"/>
    <lineage>
        <taxon>Eukaryota</taxon>
        <taxon>Fungi</taxon>
        <taxon>Dikarya</taxon>
        <taxon>Ascomycota</taxon>
        <taxon>Pezizomycotina</taxon>
        <taxon>Sordariomycetes</taxon>
        <taxon>Hypocreomycetidae</taxon>
        <taxon>Hypocreales</taxon>
        <taxon>Ophiocordycipitaceae</taxon>
        <taxon>Hirsutella</taxon>
    </lineage>
</organism>
<dbReference type="SUPFAM" id="SSF56112">
    <property type="entry name" value="Protein kinase-like (PK-like)"/>
    <property type="match status" value="1"/>
</dbReference>
<keyword evidence="5" id="KW-0418">Kinase</keyword>
<evidence type="ECO:0000256" key="4">
    <source>
        <dbReference type="ARBA" id="ARBA00022741"/>
    </source>
</evidence>
<dbReference type="EMBL" id="KQ030658">
    <property type="protein sequence ID" value="KJZ69990.1"/>
    <property type="molecule type" value="Genomic_DNA"/>
</dbReference>
<feature type="compositionally biased region" description="Basic and acidic residues" evidence="10">
    <location>
        <begin position="460"/>
        <end position="469"/>
    </location>
</feature>
<dbReference type="GO" id="GO:0005524">
    <property type="term" value="F:ATP binding"/>
    <property type="evidence" value="ECO:0007669"/>
    <property type="project" value="UniProtKB-UniRule"/>
</dbReference>
<evidence type="ECO:0000256" key="5">
    <source>
        <dbReference type="ARBA" id="ARBA00022777"/>
    </source>
</evidence>
<feature type="binding site" evidence="9">
    <location>
        <position position="232"/>
    </location>
    <ligand>
        <name>ATP</name>
        <dbReference type="ChEBI" id="CHEBI:30616"/>
    </ligand>
</feature>
<dbReference type="InterPro" id="IPR017441">
    <property type="entry name" value="Protein_kinase_ATP_BS"/>
</dbReference>
<dbReference type="Proteomes" id="UP000054481">
    <property type="component" value="Unassembled WGS sequence"/>
</dbReference>
<dbReference type="Gene3D" id="3.30.200.20">
    <property type="entry name" value="Phosphorylase Kinase, domain 1"/>
    <property type="match status" value="1"/>
</dbReference>
<evidence type="ECO:0000256" key="9">
    <source>
        <dbReference type="PROSITE-ProRule" id="PRU10141"/>
    </source>
</evidence>
<dbReference type="PROSITE" id="PS50011">
    <property type="entry name" value="PROTEIN_KINASE_DOM"/>
    <property type="match status" value="1"/>
</dbReference>
<evidence type="ECO:0000256" key="8">
    <source>
        <dbReference type="ARBA" id="ARBA00048679"/>
    </source>
</evidence>
<keyword evidence="3" id="KW-0808">Transferase</keyword>
<evidence type="ECO:0000313" key="12">
    <source>
        <dbReference type="EMBL" id="KJZ69990.1"/>
    </source>
</evidence>
<dbReference type="InterPro" id="IPR008271">
    <property type="entry name" value="Ser/Thr_kinase_AS"/>
</dbReference>
<dbReference type="PANTHER" id="PTHR24361:SF433">
    <property type="entry name" value="PROTEIN KINASE DOMAIN-CONTAINING PROTEIN"/>
    <property type="match status" value="1"/>
</dbReference>
<evidence type="ECO:0000313" key="13">
    <source>
        <dbReference type="Proteomes" id="UP000054481"/>
    </source>
</evidence>
<dbReference type="OrthoDB" id="4062651at2759"/>
<dbReference type="InterPro" id="IPR011009">
    <property type="entry name" value="Kinase-like_dom_sf"/>
</dbReference>
<gene>
    <name evidence="12" type="ORF">HIM_10617</name>
</gene>
<evidence type="ECO:0000256" key="10">
    <source>
        <dbReference type="SAM" id="MobiDB-lite"/>
    </source>
</evidence>
<sequence length="527" mass="58137">MPPPPPHRLALFSLKPLNERALDVVVHPNNEHLVTMLKDGEYVLDIGHVRPMSGDTATLATLGRNGDVFVGGSSIAKVQCSFEMDPNTSVVMFYDRSHSLTTQVWGENATPFEHGRPRKIVVHEGLNTIIGMGGERRNLVLFELKWPPDPAEAMERVRNRQVAALEENPRLARTIDEADTVLPSRRETRLHTAGPGQRQMRYKILGDPLGSGQFGVVQKVVNVDTGKLMAVKILKRPTVTSGKALVALKREIETLSRLSHPHIVDYIASQGWDGPEVEIFMGLMQGTLESLVKSGISTPVIQLGECVFHQMLQAIDCLAFEGIIHRDVKPENILYVWQSSGYHFQLGDFGGRQTHKVDVWSLYVTMLWTLDMEDFRHQSNEFRSVEDAQKAVLSIAAAAEAVSNIREMAMLNPDERASAAQMLVKCYNGLGLTTPRHLVVKAGTKIPGTADAAPALTGRVEPDKHRAVSRDMNPASAAAANQFRPNKSRPRSQTQPRSPIGPAAIKKRPRRALAIEDGRIPGSFPDA</sequence>
<keyword evidence="6 9" id="KW-0067">ATP-binding</keyword>
<protein>
    <recommendedName>
        <fullName evidence="1">non-specific serine/threonine protein kinase</fullName>
        <ecNumber evidence="1">2.7.11.1</ecNumber>
    </recommendedName>
</protein>
<dbReference type="CDD" id="cd00180">
    <property type="entry name" value="PKc"/>
    <property type="match status" value="1"/>
</dbReference>
<comment type="catalytic activity">
    <reaction evidence="8">
        <text>L-seryl-[protein] + ATP = O-phospho-L-seryl-[protein] + ADP + H(+)</text>
        <dbReference type="Rhea" id="RHEA:17989"/>
        <dbReference type="Rhea" id="RHEA-COMP:9863"/>
        <dbReference type="Rhea" id="RHEA-COMP:11604"/>
        <dbReference type="ChEBI" id="CHEBI:15378"/>
        <dbReference type="ChEBI" id="CHEBI:29999"/>
        <dbReference type="ChEBI" id="CHEBI:30616"/>
        <dbReference type="ChEBI" id="CHEBI:83421"/>
        <dbReference type="ChEBI" id="CHEBI:456216"/>
        <dbReference type="EC" id="2.7.11.1"/>
    </reaction>
</comment>
<accession>A0A0F7ZJV3</accession>
<keyword evidence="13" id="KW-1185">Reference proteome</keyword>
<evidence type="ECO:0000256" key="6">
    <source>
        <dbReference type="ARBA" id="ARBA00022840"/>
    </source>
</evidence>
<dbReference type="PROSITE" id="PS00108">
    <property type="entry name" value="PROTEIN_KINASE_ST"/>
    <property type="match status" value="1"/>
</dbReference>
<keyword evidence="4 9" id="KW-0547">Nucleotide-binding</keyword>
<evidence type="ECO:0000256" key="3">
    <source>
        <dbReference type="ARBA" id="ARBA00022679"/>
    </source>
</evidence>
<reference evidence="12 13" key="1">
    <citation type="journal article" date="2014" name="Genome Biol. Evol.">
        <title>Comparative genomics and transcriptomics analyses reveal divergent lifestyle features of nematode endoparasitic fungus Hirsutella minnesotensis.</title>
        <authorList>
            <person name="Lai Y."/>
            <person name="Liu K."/>
            <person name="Zhang X."/>
            <person name="Zhang X."/>
            <person name="Li K."/>
            <person name="Wang N."/>
            <person name="Shu C."/>
            <person name="Wu Y."/>
            <person name="Wang C."/>
            <person name="Bushley K.E."/>
            <person name="Xiang M."/>
            <person name="Liu X."/>
        </authorList>
    </citation>
    <scope>NUCLEOTIDE SEQUENCE [LARGE SCALE GENOMIC DNA]</scope>
    <source>
        <strain evidence="12 13">3608</strain>
    </source>
</reference>
<dbReference type="InterPro" id="IPR000719">
    <property type="entry name" value="Prot_kinase_dom"/>
</dbReference>
<dbReference type="GO" id="GO:0004674">
    <property type="term" value="F:protein serine/threonine kinase activity"/>
    <property type="evidence" value="ECO:0007669"/>
    <property type="project" value="UniProtKB-KW"/>
</dbReference>
<proteinExistence type="predicted"/>
<evidence type="ECO:0000256" key="1">
    <source>
        <dbReference type="ARBA" id="ARBA00012513"/>
    </source>
</evidence>